<reference evidence="3" key="1">
    <citation type="journal article" date="2019" name="Plant Biotechnol. J.">
        <title>Genome sequencing of the Australian wild diploid species Gossypium australe highlights disease resistance and delayed gland morphogenesis.</title>
        <authorList>
            <person name="Cai Y."/>
            <person name="Cai X."/>
            <person name="Wang Q."/>
            <person name="Wang P."/>
            <person name="Zhang Y."/>
            <person name="Cai C."/>
            <person name="Xu Y."/>
            <person name="Wang K."/>
            <person name="Zhou Z."/>
            <person name="Wang C."/>
            <person name="Geng S."/>
            <person name="Li B."/>
            <person name="Dong Q."/>
            <person name="Hou Y."/>
            <person name="Wang H."/>
            <person name="Ai P."/>
            <person name="Liu Z."/>
            <person name="Yi F."/>
            <person name="Sun M."/>
            <person name="An G."/>
            <person name="Cheng J."/>
            <person name="Zhang Y."/>
            <person name="Shi Q."/>
            <person name="Xie Y."/>
            <person name="Shi X."/>
            <person name="Chang Y."/>
            <person name="Huang F."/>
            <person name="Chen Y."/>
            <person name="Hong S."/>
            <person name="Mi L."/>
            <person name="Sun Q."/>
            <person name="Zhang L."/>
            <person name="Zhou B."/>
            <person name="Peng R."/>
            <person name="Zhang X."/>
            <person name="Liu F."/>
        </authorList>
    </citation>
    <scope>NUCLEOTIDE SEQUENCE [LARGE SCALE GENOMIC DNA]</scope>
    <source>
        <strain evidence="3">cv. PA1801</strain>
    </source>
</reference>
<accession>A0A5B6X1B4</accession>
<gene>
    <name evidence="2" type="ORF">EPI10_030743</name>
</gene>
<evidence type="ECO:0000313" key="2">
    <source>
        <dbReference type="EMBL" id="KAA3486872.1"/>
    </source>
</evidence>
<dbReference type="Proteomes" id="UP000325315">
    <property type="component" value="Unassembled WGS sequence"/>
</dbReference>
<dbReference type="AlphaFoldDB" id="A0A5B6X1B4"/>
<protein>
    <submittedName>
        <fullName evidence="2">Uncharacterized protein</fullName>
    </submittedName>
</protein>
<sequence length="68" mass="7879">MMEDSNQHLKRFVTLLNIIGSRMILFLFSSPFLLIDNACSWLDLQELGSITTWEKLSRKFLQGFSPIS</sequence>
<proteinExistence type="predicted"/>
<name>A0A5B6X1B4_9ROSI</name>
<evidence type="ECO:0000256" key="1">
    <source>
        <dbReference type="SAM" id="Phobius"/>
    </source>
</evidence>
<organism evidence="2 3">
    <name type="scientific">Gossypium australe</name>
    <dbReference type="NCBI Taxonomy" id="47621"/>
    <lineage>
        <taxon>Eukaryota</taxon>
        <taxon>Viridiplantae</taxon>
        <taxon>Streptophyta</taxon>
        <taxon>Embryophyta</taxon>
        <taxon>Tracheophyta</taxon>
        <taxon>Spermatophyta</taxon>
        <taxon>Magnoliopsida</taxon>
        <taxon>eudicotyledons</taxon>
        <taxon>Gunneridae</taxon>
        <taxon>Pentapetalae</taxon>
        <taxon>rosids</taxon>
        <taxon>malvids</taxon>
        <taxon>Malvales</taxon>
        <taxon>Malvaceae</taxon>
        <taxon>Malvoideae</taxon>
        <taxon>Gossypium</taxon>
    </lineage>
</organism>
<comment type="caution">
    <text evidence="2">The sequence shown here is derived from an EMBL/GenBank/DDBJ whole genome shotgun (WGS) entry which is preliminary data.</text>
</comment>
<keyword evidence="1" id="KW-0812">Transmembrane</keyword>
<feature type="transmembrane region" description="Helical" evidence="1">
    <location>
        <begin position="12"/>
        <end position="35"/>
    </location>
</feature>
<keyword evidence="1" id="KW-0472">Membrane</keyword>
<keyword evidence="3" id="KW-1185">Reference proteome</keyword>
<keyword evidence="1" id="KW-1133">Transmembrane helix</keyword>
<dbReference type="EMBL" id="SMMG02000001">
    <property type="protein sequence ID" value="KAA3486872.1"/>
    <property type="molecule type" value="Genomic_DNA"/>
</dbReference>
<evidence type="ECO:0000313" key="3">
    <source>
        <dbReference type="Proteomes" id="UP000325315"/>
    </source>
</evidence>